<organism evidence="2 3">
    <name type="scientific">Halorussus gelatinilyticus</name>
    <dbReference type="NCBI Taxonomy" id="2937524"/>
    <lineage>
        <taxon>Archaea</taxon>
        <taxon>Methanobacteriati</taxon>
        <taxon>Methanobacteriota</taxon>
        <taxon>Stenosarchaea group</taxon>
        <taxon>Halobacteria</taxon>
        <taxon>Halobacteriales</taxon>
        <taxon>Haladaptataceae</taxon>
        <taxon>Halorussus</taxon>
    </lineage>
</organism>
<keyword evidence="1" id="KW-0812">Transmembrane</keyword>
<dbReference type="KEGG" id="haxz:M0R88_02580"/>
<keyword evidence="1" id="KW-1133">Transmembrane helix</keyword>
<gene>
    <name evidence="2" type="ORF">M0R88_02580</name>
</gene>
<dbReference type="Proteomes" id="UP000830434">
    <property type="component" value="Chromosome"/>
</dbReference>
<feature type="transmembrane region" description="Helical" evidence="1">
    <location>
        <begin position="12"/>
        <end position="31"/>
    </location>
</feature>
<evidence type="ECO:0000256" key="1">
    <source>
        <dbReference type="SAM" id="Phobius"/>
    </source>
</evidence>
<protein>
    <submittedName>
        <fullName evidence="2">Uncharacterized protein</fullName>
    </submittedName>
</protein>
<proteinExistence type="predicted"/>
<name>A0A8U0IJZ6_9EURY</name>
<reference evidence="2" key="1">
    <citation type="submission" date="2022-04" db="EMBL/GenBank/DDBJ databases">
        <title>Diverse halophilic archaea isolated from saline environments.</title>
        <authorList>
            <person name="Cui H.-L."/>
        </authorList>
    </citation>
    <scope>NUCLEOTIDE SEQUENCE</scope>
    <source>
        <strain evidence="2">XZYJT40</strain>
    </source>
</reference>
<feature type="transmembrane region" description="Helical" evidence="1">
    <location>
        <begin position="37"/>
        <end position="53"/>
    </location>
</feature>
<dbReference type="EMBL" id="CP096658">
    <property type="protein sequence ID" value="UPW00995.1"/>
    <property type="molecule type" value="Genomic_DNA"/>
</dbReference>
<dbReference type="RefSeq" id="WP_248655402.1">
    <property type="nucleotide sequence ID" value="NZ_CP096658.1"/>
</dbReference>
<dbReference type="GeneID" id="72188705"/>
<evidence type="ECO:0000313" key="3">
    <source>
        <dbReference type="Proteomes" id="UP000830434"/>
    </source>
</evidence>
<keyword evidence="3" id="KW-1185">Reference proteome</keyword>
<keyword evidence="1" id="KW-0472">Membrane</keyword>
<dbReference type="AlphaFoldDB" id="A0A8U0IJZ6"/>
<evidence type="ECO:0000313" key="2">
    <source>
        <dbReference type="EMBL" id="UPW00995.1"/>
    </source>
</evidence>
<accession>A0A8U0IJZ6</accession>
<sequence>MLTKITDRYSFDRISLLSAVILVAAMLLFIYIFKIELRVAVTFIAAFFTLLSVRESKRNREVDVAPTLFVGIDSDGKYGILNLGNGPAHELSVDATTEKEDVELEGEVLCVDGFLPLKTDARPKTVEMEYRSNVGKKYDDVTRKVPSDEG</sequence>